<evidence type="ECO:0008006" key="3">
    <source>
        <dbReference type="Google" id="ProtNLM"/>
    </source>
</evidence>
<comment type="caution">
    <text evidence="1">The sequence shown here is derived from an EMBL/GenBank/DDBJ whole genome shotgun (WGS) entry which is preliminary data.</text>
</comment>
<dbReference type="InterPro" id="IPR010982">
    <property type="entry name" value="Lambda_DNA-bd_dom_sf"/>
</dbReference>
<proteinExistence type="predicted"/>
<organism evidence="1 2">
    <name type="scientific">Phocaeicola coprocola CAG:162</name>
    <dbReference type="NCBI Taxonomy" id="1263040"/>
    <lineage>
        <taxon>Bacteria</taxon>
        <taxon>Pseudomonadati</taxon>
        <taxon>Bacteroidota</taxon>
        <taxon>Bacteroidia</taxon>
        <taxon>Bacteroidales</taxon>
        <taxon>Bacteroidaceae</taxon>
        <taxon>Phocaeicola</taxon>
    </lineage>
</organism>
<dbReference type="RefSeq" id="WP_022125030.1">
    <property type="nucleotide sequence ID" value="NZ_FR880880.1"/>
</dbReference>
<dbReference type="SUPFAM" id="SSF47413">
    <property type="entry name" value="lambda repressor-like DNA-binding domains"/>
    <property type="match status" value="1"/>
</dbReference>
<dbReference type="Proteomes" id="UP000018362">
    <property type="component" value="Unassembled WGS sequence"/>
</dbReference>
<reference evidence="1" key="1">
    <citation type="submission" date="2012-11" db="EMBL/GenBank/DDBJ databases">
        <title>Dependencies among metagenomic species, viruses, plasmids and units of genetic variation.</title>
        <authorList>
            <person name="Nielsen H.B."/>
            <person name="Almeida M."/>
            <person name="Juncker A.S."/>
            <person name="Rasmussen S."/>
            <person name="Li J."/>
            <person name="Sunagawa S."/>
            <person name="Plichta D."/>
            <person name="Gautier L."/>
            <person name="Le Chatelier E."/>
            <person name="Peletier E."/>
            <person name="Bonde I."/>
            <person name="Nielsen T."/>
            <person name="Manichanh C."/>
            <person name="Arumugam M."/>
            <person name="Batto J."/>
            <person name="Santos M.B.Q.D."/>
            <person name="Blom N."/>
            <person name="Borruel N."/>
            <person name="Burgdorf K.S."/>
            <person name="Boumezbeur F."/>
            <person name="Casellas F."/>
            <person name="Dore J."/>
            <person name="Guarner F."/>
            <person name="Hansen T."/>
            <person name="Hildebrand F."/>
            <person name="Kaas R.S."/>
            <person name="Kennedy S."/>
            <person name="Kristiansen K."/>
            <person name="Kultima J.R."/>
            <person name="Leonard P."/>
            <person name="Levenez F."/>
            <person name="Lund O."/>
            <person name="Moumen B."/>
            <person name="Le Paslier D."/>
            <person name="Pons N."/>
            <person name="Pedersen O."/>
            <person name="Prifti E."/>
            <person name="Qin J."/>
            <person name="Raes J."/>
            <person name="Tap J."/>
            <person name="Tims S."/>
            <person name="Ussery D.W."/>
            <person name="Yamada T."/>
            <person name="MetaHit consortium"/>
            <person name="Renault P."/>
            <person name="Sicheritz-Ponten T."/>
            <person name="Bork P."/>
            <person name="Wang J."/>
            <person name="Brunak S."/>
            <person name="Ehrlich S.D."/>
        </authorList>
    </citation>
    <scope>NUCLEOTIDE SEQUENCE [LARGE SCALE GENOMIC DNA]</scope>
</reference>
<protein>
    <recommendedName>
        <fullName evidence="3">XRE family transcriptional regulator</fullName>
    </recommendedName>
</protein>
<dbReference type="Gene3D" id="1.10.260.40">
    <property type="entry name" value="lambda repressor-like DNA-binding domains"/>
    <property type="match status" value="1"/>
</dbReference>
<gene>
    <name evidence="1" type="ORF">BN509_00455</name>
</gene>
<evidence type="ECO:0000313" key="2">
    <source>
        <dbReference type="Proteomes" id="UP000018362"/>
    </source>
</evidence>
<dbReference type="AlphaFoldDB" id="R6CH58"/>
<accession>R6CH58</accession>
<dbReference type="EMBL" id="CBCJ010000193">
    <property type="protein sequence ID" value="CDA72199.1"/>
    <property type="molecule type" value="Genomic_DNA"/>
</dbReference>
<name>R6CH58_9BACT</name>
<dbReference type="GO" id="GO:0003677">
    <property type="term" value="F:DNA binding"/>
    <property type="evidence" value="ECO:0007669"/>
    <property type="project" value="InterPro"/>
</dbReference>
<evidence type="ECO:0000313" key="1">
    <source>
        <dbReference type="EMBL" id="CDA72199.1"/>
    </source>
</evidence>
<sequence>MEHIGQVIKQELERQERTVVWLARKLSCDRSNIYRIFQKESIDTNLLVRISVILQYDFFAGFSDSIRLQLHQQK</sequence>